<evidence type="ECO:0000256" key="1">
    <source>
        <dbReference type="SAM" id="MobiDB-lite"/>
    </source>
</evidence>
<dbReference type="AlphaFoldDB" id="A0A5R9H8B0"/>
<accession>A0A5R9H8B0</accession>
<feature type="compositionally biased region" description="Basic and acidic residues" evidence="1">
    <location>
        <begin position="592"/>
        <end position="624"/>
    </location>
</feature>
<sequence>METLLDISAQTQDKASKTKTILSSGTEKIFPSLFDSILQSVSNSEVENNIDTKFDSQDIKQDSYKNQSDQTKVELNLDESKQKLDNLDLESNIDLKTEKGNMNLDEESLLKIENEEDTSLKYKKTEINNEKELNKDSTYKNKGNFLDKIIFEIKNNSLKEKSIENNLEIKDSDKIEISSNNSEELIKNIIKTEDNDNKDLKKIINDTIYDSNNIKIENKDNNLENIEISVDKNEFINSLEENSEEIKFDKKINDNSKLDKEVSLMDRLIQKNSNKNENIINKEIVKEEFVQNKTDIFTSKQDESLINNLQKVDSSNEAKKQSLMDSLISQSLNNSEEIEDIEENKVDENSSKLKTSSFLNEQESRVNKQLLFNKNEAMSILENAKSIEDIKHSATILDLDANEINISKEIEKNSLKTLILEKENLDRKSILETFLNERNIRSIDVRNLITNSIEASKALIEGSLNFKDDTTIDFTHNITNHFATKIVAAKQQVNSMMSDIARQMYENYKPPVTAFRMNINPENLGSISVLMKSDRTSGLTISLSVSSLATLELLMENQNILRNSLSKTFNDSSSFNLDFKQGGDSNSQNSHSSKEQNKRAYKSSEDILKIQETNRELEDKNDYM</sequence>
<dbReference type="RefSeq" id="WP_138142753.1">
    <property type="nucleotide sequence ID" value="NZ_VBUF01000002.1"/>
</dbReference>
<evidence type="ECO:0000313" key="4">
    <source>
        <dbReference type="Proteomes" id="UP000308001"/>
    </source>
</evidence>
<name>A0A5R9H8B0_9BACT</name>
<comment type="caution">
    <text evidence="3">The sequence shown here is derived from an EMBL/GenBank/DDBJ whole genome shotgun (WGS) entry which is preliminary data.</text>
</comment>
<proteinExistence type="predicted"/>
<gene>
    <name evidence="3" type="ORF">FE246_02750</name>
</gene>
<protein>
    <recommendedName>
        <fullName evidence="2">Flagellar hook-length control protein-like C-terminal domain-containing protein</fullName>
    </recommendedName>
</protein>
<dbReference type="Pfam" id="PF02120">
    <property type="entry name" value="Flg_hook"/>
    <property type="match status" value="1"/>
</dbReference>
<dbReference type="Proteomes" id="UP000308001">
    <property type="component" value="Unassembled WGS sequence"/>
</dbReference>
<evidence type="ECO:0000259" key="2">
    <source>
        <dbReference type="Pfam" id="PF02120"/>
    </source>
</evidence>
<feature type="region of interest" description="Disordered" evidence="1">
    <location>
        <begin position="579"/>
        <end position="624"/>
    </location>
</feature>
<dbReference type="InterPro" id="IPR038610">
    <property type="entry name" value="FliK-like_C_sf"/>
</dbReference>
<dbReference type="EMBL" id="VBUF01000002">
    <property type="protein sequence ID" value="TLS72322.1"/>
    <property type="molecule type" value="Genomic_DNA"/>
</dbReference>
<evidence type="ECO:0000313" key="3">
    <source>
        <dbReference type="EMBL" id="TLS72322.1"/>
    </source>
</evidence>
<feature type="domain" description="Flagellar hook-length control protein-like C-terminal" evidence="2">
    <location>
        <begin position="502"/>
        <end position="568"/>
    </location>
</feature>
<dbReference type="InterPro" id="IPR021136">
    <property type="entry name" value="Flagellar_hook_control-like_C"/>
</dbReference>
<reference evidence="3 4" key="1">
    <citation type="submission" date="2019-05" db="EMBL/GenBank/DDBJ databases">
        <title>Arcobacter cibarius and Arcobacter thereius providing challenges in identification an antibiotic susceptibility and Quinolone resistance.</title>
        <authorList>
            <person name="Busch A."/>
            <person name="Hanel I."/>
            <person name="Hotzel H."/>
            <person name="Tomaso H."/>
        </authorList>
    </citation>
    <scope>NUCLEOTIDE SEQUENCE [LARGE SCALE GENOMIC DNA]</scope>
    <source>
        <strain evidence="3 4">17CS1191_2</strain>
    </source>
</reference>
<dbReference type="Gene3D" id="3.30.750.140">
    <property type="match status" value="1"/>
</dbReference>
<organism evidence="3 4">
    <name type="scientific">Aliarcobacter thereius</name>
    <dbReference type="NCBI Taxonomy" id="544718"/>
    <lineage>
        <taxon>Bacteria</taxon>
        <taxon>Pseudomonadati</taxon>
        <taxon>Campylobacterota</taxon>
        <taxon>Epsilonproteobacteria</taxon>
        <taxon>Campylobacterales</taxon>
        <taxon>Arcobacteraceae</taxon>
        <taxon>Aliarcobacter</taxon>
    </lineage>
</organism>